<proteinExistence type="predicted"/>
<accession>J9G4P9</accession>
<name>J9G4P9_9ZZZZ</name>
<evidence type="ECO:0000313" key="2">
    <source>
        <dbReference type="EMBL" id="EJW94489.1"/>
    </source>
</evidence>
<dbReference type="PANTHER" id="PTHR40114">
    <property type="entry name" value="SLR0698 PROTEIN"/>
    <property type="match status" value="1"/>
</dbReference>
<dbReference type="PANTHER" id="PTHR40114:SF1">
    <property type="entry name" value="SLR0698 PROTEIN"/>
    <property type="match status" value="1"/>
</dbReference>
<dbReference type="InterPro" id="IPR023577">
    <property type="entry name" value="CYTH_domain"/>
</dbReference>
<dbReference type="Gene3D" id="2.40.320.10">
    <property type="entry name" value="Hypothetical Protein Pfu-838710-001"/>
    <property type="match status" value="1"/>
</dbReference>
<dbReference type="InterPro" id="IPR033469">
    <property type="entry name" value="CYTH-like_dom_sf"/>
</dbReference>
<comment type="caution">
    <text evidence="2">The sequence shown here is derived from an EMBL/GenBank/DDBJ whole genome shotgun (WGS) entry which is preliminary data.</text>
</comment>
<gene>
    <name evidence="2" type="ORF">EVA_17407</name>
</gene>
<dbReference type="SMART" id="SM01118">
    <property type="entry name" value="CYTH"/>
    <property type="match status" value="1"/>
</dbReference>
<dbReference type="SUPFAM" id="SSF55154">
    <property type="entry name" value="CYTH-like phosphatases"/>
    <property type="match status" value="1"/>
</dbReference>
<dbReference type="PIRSF" id="PIRSF016487">
    <property type="entry name" value="CYTH_UCP016487"/>
    <property type="match status" value="1"/>
</dbReference>
<evidence type="ECO:0000259" key="1">
    <source>
        <dbReference type="PROSITE" id="PS51707"/>
    </source>
</evidence>
<protein>
    <submittedName>
        <fullName evidence="2">Adenylate cyclase</fullName>
    </submittedName>
</protein>
<dbReference type="EMBL" id="AMCI01006349">
    <property type="protein sequence ID" value="EJW94489.1"/>
    <property type="molecule type" value="Genomic_DNA"/>
</dbReference>
<dbReference type="CDD" id="cd07891">
    <property type="entry name" value="CYTH-like_CthTTM-like_1"/>
    <property type="match status" value="1"/>
</dbReference>
<dbReference type="InterPro" id="IPR012042">
    <property type="entry name" value="NeuTTM/CthTTM-like"/>
</dbReference>
<feature type="domain" description="CYTH" evidence="1">
    <location>
        <begin position="21"/>
        <end position="169"/>
    </location>
</feature>
<organism evidence="2">
    <name type="scientific">gut metagenome</name>
    <dbReference type="NCBI Taxonomy" id="749906"/>
    <lineage>
        <taxon>unclassified sequences</taxon>
        <taxon>metagenomes</taxon>
        <taxon>organismal metagenomes</taxon>
    </lineage>
</organism>
<reference evidence="2" key="1">
    <citation type="journal article" date="2012" name="PLoS ONE">
        <title>Gene sets for utilization of primary and secondary nutrition supplies in the distal gut of endangered iberian lynx.</title>
        <authorList>
            <person name="Alcaide M."/>
            <person name="Messina E."/>
            <person name="Richter M."/>
            <person name="Bargiela R."/>
            <person name="Peplies J."/>
            <person name="Huws S.A."/>
            <person name="Newbold C.J."/>
            <person name="Golyshin P.N."/>
            <person name="Simon M.A."/>
            <person name="Lopez G."/>
            <person name="Yakimov M.M."/>
            <person name="Ferrer M."/>
        </authorList>
    </citation>
    <scope>NUCLEOTIDE SEQUENCE</scope>
</reference>
<dbReference type="Pfam" id="PF01928">
    <property type="entry name" value="CYTH"/>
    <property type="match status" value="1"/>
</dbReference>
<dbReference type="PROSITE" id="PS51707">
    <property type="entry name" value="CYTH"/>
    <property type="match status" value="1"/>
</dbReference>
<sequence>MRGTFVFFHLENGQYIYKGMAQEIERKFLVKGTSYRDEAFAQSRIVQGYICSARGRTVRVRIRDTKGYLTIKGPSDAAGMSRYEWEKEIPLSEAEELMKLCEPGAVDKTRYLVRSGKHVFEVDEFYGDNEGLVMAEVELAAEDEAFVVPGFIGEEVTGDVRYYNSFLTKHPYKAWNR</sequence>
<dbReference type="AlphaFoldDB" id="J9G4P9"/>